<keyword evidence="1" id="KW-0670">Pyruvate</keyword>
<dbReference type="Proteomes" id="UP000199309">
    <property type="component" value="Unassembled WGS sequence"/>
</dbReference>
<dbReference type="EMBL" id="FNHQ01000070">
    <property type="protein sequence ID" value="SDN54030.1"/>
    <property type="molecule type" value="Genomic_DNA"/>
</dbReference>
<dbReference type="Gene3D" id="3.40.50.920">
    <property type="match status" value="1"/>
</dbReference>
<keyword evidence="2" id="KW-1185">Reference proteome</keyword>
<dbReference type="InterPro" id="IPR009014">
    <property type="entry name" value="Transketo_C/PFOR_II"/>
</dbReference>
<dbReference type="AlphaFoldDB" id="A0A1H0C800"/>
<evidence type="ECO:0000313" key="1">
    <source>
        <dbReference type="EMBL" id="SDN54030.1"/>
    </source>
</evidence>
<evidence type="ECO:0000313" key="2">
    <source>
        <dbReference type="Proteomes" id="UP000199309"/>
    </source>
</evidence>
<accession>A0A1H0C800</accession>
<name>A0A1H0C800_9FIRM</name>
<sequence>PIVRLGAPFVPIPYTPPLERLVKIEPEDIIAAVKKTLGR</sequence>
<organism evidence="1 2">
    <name type="scientific">Megasphaera paucivorans</name>
    <dbReference type="NCBI Taxonomy" id="349095"/>
    <lineage>
        <taxon>Bacteria</taxon>
        <taxon>Bacillati</taxon>
        <taxon>Bacillota</taxon>
        <taxon>Negativicutes</taxon>
        <taxon>Veillonellales</taxon>
        <taxon>Veillonellaceae</taxon>
        <taxon>Megasphaera</taxon>
    </lineage>
</organism>
<protein>
    <submittedName>
        <fullName evidence="1">Pyruvate dehydrogenase E1 component beta subunit</fullName>
    </submittedName>
</protein>
<feature type="non-terminal residue" evidence="1">
    <location>
        <position position="1"/>
    </location>
</feature>
<gene>
    <name evidence="1" type="ORF">SAMN05660299_02856</name>
</gene>
<dbReference type="SUPFAM" id="SSF52922">
    <property type="entry name" value="TK C-terminal domain-like"/>
    <property type="match status" value="1"/>
</dbReference>
<reference evidence="1 2" key="1">
    <citation type="submission" date="2016-10" db="EMBL/GenBank/DDBJ databases">
        <authorList>
            <person name="de Groot N.N."/>
        </authorList>
    </citation>
    <scope>NUCLEOTIDE SEQUENCE [LARGE SCALE GENOMIC DNA]</scope>
    <source>
        <strain evidence="1 2">DSM 16981</strain>
    </source>
</reference>
<proteinExistence type="predicted"/>